<dbReference type="AlphaFoldDB" id="A0A1G6XKN9"/>
<dbReference type="EMBL" id="FNAR01000001">
    <property type="protein sequence ID" value="SDD78768.1"/>
    <property type="molecule type" value="Genomic_DNA"/>
</dbReference>
<evidence type="ECO:0000313" key="2">
    <source>
        <dbReference type="EMBL" id="SDD78768.1"/>
    </source>
</evidence>
<dbReference type="Proteomes" id="UP000198823">
    <property type="component" value="Unassembled WGS sequence"/>
</dbReference>
<sequence length="128" mass="15091">MLFAVGKRYSKKDIYNILDVPVHRQKGTWNTGYTTYDNDIFIFANIDTAGTTGHDYENEFLEDNRLIWYGKNNHSYKTPSIQAMIAPEGNIYIFTRTSNKDKYTFQGLGKMKKIRITKPVRVIWELYY</sequence>
<protein>
    <recommendedName>
        <fullName evidence="1">DUF3427 domain-containing protein</fullName>
    </recommendedName>
</protein>
<feature type="domain" description="DUF3427" evidence="1">
    <location>
        <begin position="3"/>
        <end position="115"/>
    </location>
</feature>
<name>A0A1G6XKN9_9BACL</name>
<dbReference type="STRING" id="426756.SAMN04488126_10193"/>
<evidence type="ECO:0000259" key="1">
    <source>
        <dbReference type="Pfam" id="PF11907"/>
    </source>
</evidence>
<dbReference type="RefSeq" id="WP_176764978.1">
    <property type="nucleotide sequence ID" value="NZ_FNAR01000001.1"/>
</dbReference>
<dbReference type="InterPro" id="IPR021835">
    <property type="entry name" value="DUF3427"/>
</dbReference>
<proteinExistence type="predicted"/>
<dbReference type="Pfam" id="PF11907">
    <property type="entry name" value="DUF3427"/>
    <property type="match status" value="1"/>
</dbReference>
<accession>A0A1G6XKN9</accession>
<evidence type="ECO:0000313" key="3">
    <source>
        <dbReference type="Proteomes" id="UP000198823"/>
    </source>
</evidence>
<organism evidence="2 3">
    <name type="scientific">Bhargavaea beijingensis</name>
    <dbReference type="NCBI Taxonomy" id="426756"/>
    <lineage>
        <taxon>Bacteria</taxon>
        <taxon>Bacillati</taxon>
        <taxon>Bacillota</taxon>
        <taxon>Bacilli</taxon>
        <taxon>Bacillales</taxon>
        <taxon>Caryophanaceae</taxon>
        <taxon>Bhargavaea</taxon>
    </lineage>
</organism>
<reference evidence="2 3" key="1">
    <citation type="submission" date="2016-10" db="EMBL/GenBank/DDBJ databases">
        <authorList>
            <person name="de Groot N.N."/>
        </authorList>
    </citation>
    <scope>NUCLEOTIDE SEQUENCE [LARGE SCALE GENOMIC DNA]</scope>
    <source>
        <strain evidence="2 3">CGMCC 1.6762</strain>
    </source>
</reference>
<gene>
    <name evidence="2" type="ORF">SAMN04488126_10193</name>
</gene>